<comment type="catalytic activity">
    <reaction evidence="10">
        <text>malonyl-[ACP] + acetyl-CoA + H(+) = 3-oxobutanoyl-[ACP] + CO2 + CoA</text>
        <dbReference type="Rhea" id="RHEA:12080"/>
        <dbReference type="Rhea" id="RHEA-COMP:9623"/>
        <dbReference type="Rhea" id="RHEA-COMP:9625"/>
        <dbReference type="ChEBI" id="CHEBI:15378"/>
        <dbReference type="ChEBI" id="CHEBI:16526"/>
        <dbReference type="ChEBI" id="CHEBI:57287"/>
        <dbReference type="ChEBI" id="CHEBI:57288"/>
        <dbReference type="ChEBI" id="CHEBI:78449"/>
        <dbReference type="ChEBI" id="CHEBI:78450"/>
        <dbReference type="EC" id="2.3.1.180"/>
    </reaction>
    <physiologicalReaction direction="left-to-right" evidence="10">
        <dbReference type="Rhea" id="RHEA:12081"/>
    </physiologicalReaction>
</comment>
<dbReference type="SUPFAM" id="SSF53901">
    <property type="entry name" value="Thiolase-like"/>
    <property type="match status" value="1"/>
</dbReference>
<evidence type="ECO:0000256" key="3">
    <source>
        <dbReference type="ARBA" id="ARBA00022516"/>
    </source>
</evidence>
<evidence type="ECO:0000256" key="14">
    <source>
        <dbReference type="HAMAP-Rule" id="MF_01815"/>
    </source>
</evidence>
<comment type="function">
    <text evidence="14">Catalyzes the condensation reaction of fatty acid synthesis by the addition to an acyl acceptor of two carbons from malonyl-ACP. Catalyzes the first condensation reaction which initiates fatty acid synthesis and may therefore play a role in governing the total rate of fatty acid production. Possesses both acetoacetyl-ACP synthase and acetyl transacylase activities. Its substrate specificity determines the biosynthesis of branched-chain and/or straight-chain of fatty acids.</text>
</comment>
<reference evidence="17 18" key="1">
    <citation type="submission" date="2016-11" db="EMBL/GenBank/DDBJ databases">
        <authorList>
            <person name="Jaros S."/>
            <person name="Januszkiewicz K."/>
            <person name="Wedrychowicz H."/>
        </authorList>
    </citation>
    <scope>NUCLEOTIDE SEQUENCE [LARGE SCALE GENOMIC DNA]</scope>
    <source>
        <strain evidence="17 18">DSM 21864</strain>
    </source>
</reference>
<dbReference type="InterPro" id="IPR013751">
    <property type="entry name" value="ACP_syn_III_N"/>
</dbReference>
<comment type="subcellular location">
    <subcellularLocation>
        <location evidence="14">Cytoplasm</location>
    </subcellularLocation>
</comment>
<dbReference type="HAMAP" id="MF_01815">
    <property type="entry name" value="FabH"/>
    <property type="match status" value="1"/>
</dbReference>
<comment type="similarity">
    <text evidence="2 14">Belongs to the thiolase-like superfamily. FabH family.</text>
</comment>
<dbReference type="InterPro" id="IPR004655">
    <property type="entry name" value="FabH"/>
</dbReference>
<feature type="domain" description="Beta-ketoacyl-[acyl-carrier-protein] synthase III N-terminal" evidence="16">
    <location>
        <begin position="106"/>
        <end position="183"/>
    </location>
</feature>
<dbReference type="NCBIfam" id="NF006829">
    <property type="entry name" value="PRK09352.1"/>
    <property type="match status" value="1"/>
</dbReference>
<keyword evidence="9 14" id="KW-0012">Acyltransferase</keyword>
<dbReference type="InterPro" id="IPR013747">
    <property type="entry name" value="ACP_syn_III_C"/>
</dbReference>
<dbReference type="CDD" id="cd00830">
    <property type="entry name" value="KAS_III"/>
    <property type="match status" value="1"/>
</dbReference>
<feature type="active site" evidence="14">
    <location>
        <position position="252"/>
    </location>
</feature>
<comment type="domain">
    <text evidence="14">The last Arg residue of the ACP-binding site is essential for the weak association between ACP/AcpP and FabH.</text>
</comment>
<evidence type="ECO:0000256" key="10">
    <source>
        <dbReference type="ARBA" id="ARBA00051096"/>
    </source>
</evidence>
<evidence type="ECO:0000256" key="13">
    <source>
        <dbReference type="ARBA" id="ARBA00052985"/>
    </source>
</evidence>
<dbReference type="PANTHER" id="PTHR43091:SF1">
    <property type="entry name" value="BETA-KETOACYL-[ACYL-CARRIER-PROTEIN] SYNTHASE III, CHLOROPLASTIC"/>
    <property type="match status" value="1"/>
</dbReference>
<dbReference type="AlphaFoldDB" id="A0A1M6CYP0"/>
<dbReference type="FunFam" id="3.40.47.10:FF:000004">
    <property type="entry name" value="3-oxoacyl-[acyl-carrier-protein] synthase 3"/>
    <property type="match status" value="1"/>
</dbReference>
<evidence type="ECO:0000259" key="15">
    <source>
        <dbReference type="Pfam" id="PF08541"/>
    </source>
</evidence>
<dbReference type="NCBIfam" id="TIGR00747">
    <property type="entry name" value="fabH"/>
    <property type="match status" value="1"/>
</dbReference>
<protein>
    <recommendedName>
        <fullName evidence="14">Beta-ketoacyl-[acyl-carrier-protein] synthase III</fullName>
        <shortName evidence="14">Beta-ketoacyl-ACP synthase III</shortName>
        <shortName evidence="14">KAS III</shortName>
        <ecNumber evidence="14">2.3.1.180</ecNumber>
    </recommendedName>
    <alternativeName>
        <fullName evidence="14">3-oxoacyl-[acyl-carrier-protein] synthase 3</fullName>
    </alternativeName>
    <alternativeName>
        <fullName evidence="14">3-oxoacyl-[acyl-carrier-protein] synthase III</fullName>
    </alternativeName>
</protein>
<dbReference type="Gene3D" id="3.40.47.10">
    <property type="match status" value="1"/>
</dbReference>
<keyword evidence="7 14" id="KW-0275">Fatty acid biosynthesis</keyword>
<dbReference type="EC" id="2.3.1.180" evidence="14"/>
<evidence type="ECO:0000256" key="5">
    <source>
        <dbReference type="ARBA" id="ARBA00022832"/>
    </source>
</evidence>
<comment type="subunit">
    <text evidence="14">Homodimer.</text>
</comment>
<keyword evidence="4 14" id="KW-0808">Transferase</keyword>
<evidence type="ECO:0000256" key="6">
    <source>
        <dbReference type="ARBA" id="ARBA00023098"/>
    </source>
</evidence>
<sequence>MNNVRIVSTGSSVPELIITNDMLSKLVDTSDEWITTRTGIKNRRVSVDKDTSDLATEAAVSCIKKASVKAEEIELIIVATVTPDMFTPSTACIVQNKIGAFKASAFDINAACSGFIYGVDVAKSLLGCGRFRNALVIGAECLSKITNWEDRSTCVLFGDASGAVYMEVSDKPGIMKISTGAEGDKGNSLLSGALKPNNPFNRNNTSPYKDHFVKMNGQEVYRFATRVISESIKDIFEEFNLTEKDIKLIIPHQANLRIIEFASKKLNISIDKFYINLQDYGNTSSASIPLALNEAFEKGMISEGDKVIAVGFGGGLTYGSLLIQF</sequence>
<evidence type="ECO:0000256" key="1">
    <source>
        <dbReference type="ARBA" id="ARBA00005194"/>
    </source>
</evidence>
<feature type="domain" description="Beta-ketoacyl-[acyl-carrier-protein] synthase III C-terminal" evidence="15">
    <location>
        <begin position="237"/>
        <end position="324"/>
    </location>
</feature>
<comment type="pathway">
    <text evidence="1 14">Lipid metabolism; fatty acid biosynthesis.</text>
</comment>
<evidence type="ECO:0000256" key="8">
    <source>
        <dbReference type="ARBA" id="ARBA00023268"/>
    </source>
</evidence>
<keyword evidence="6 14" id="KW-0443">Lipid metabolism</keyword>
<feature type="active site" evidence="14">
    <location>
        <position position="282"/>
    </location>
</feature>
<dbReference type="RefSeq" id="WP_073004694.1">
    <property type="nucleotide sequence ID" value="NZ_FQZO01000001.1"/>
</dbReference>
<evidence type="ECO:0000256" key="11">
    <source>
        <dbReference type="ARBA" id="ARBA00052407"/>
    </source>
</evidence>
<accession>A0A1M6CYP0</accession>
<evidence type="ECO:0000256" key="2">
    <source>
        <dbReference type="ARBA" id="ARBA00008642"/>
    </source>
</evidence>
<comment type="catalytic activity">
    <reaction evidence="12">
        <text>2-methylpropanoyl-CoA + malonyl-[ACP] + H(+) = 4-methyl-3-oxopentanoyl-[ACP] + CO2 + CoA</text>
        <dbReference type="Rhea" id="RHEA:42268"/>
        <dbReference type="Rhea" id="RHEA-COMP:9623"/>
        <dbReference type="Rhea" id="RHEA-COMP:9940"/>
        <dbReference type="ChEBI" id="CHEBI:15378"/>
        <dbReference type="ChEBI" id="CHEBI:16526"/>
        <dbReference type="ChEBI" id="CHEBI:57287"/>
        <dbReference type="ChEBI" id="CHEBI:57338"/>
        <dbReference type="ChEBI" id="CHEBI:78449"/>
        <dbReference type="ChEBI" id="CHEBI:78820"/>
        <dbReference type="EC" id="2.3.1.300"/>
    </reaction>
    <physiologicalReaction direction="left-to-right" evidence="12">
        <dbReference type="Rhea" id="RHEA:42269"/>
    </physiologicalReaction>
</comment>
<dbReference type="GO" id="GO:0006633">
    <property type="term" value="P:fatty acid biosynthetic process"/>
    <property type="evidence" value="ECO:0007669"/>
    <property type="project" value="UniProtKB-UniRule"/>
</dbReference>
<keyword evidence="5 14" id="KW-0276">Fatty acid metabolism</keyword>
<dbReference type="UniPathway" id="UPA00094"/>
<comment type="catalytic activity">
    <reaction evidence="13">
        <text>3-methylbutanoyl-CoA + malonyl-[ACP] + H(+) = 5-methyl-3-oxohexanoyl-[ACP] + CO2 + CoA</text>
        <dbReference type="Rhea" id="RHEA:42272"/>
        <dbReference type="Rhea" id="RHEA-COMP:9623"/>
        <dbReference type="Rhea" id="RHEA-COMP:9941"/>
        <dbReference type="ChEBI" id="CHEBI:15378"/>
        <dbReference type="ChEBI" id="CHEBI:16526"/>
        <dbReference type="ChEBI" id="CHEBI:57287"/>
        <dbReference type="ChEBI" id="CHEBI:57345"/>
        <dbReference type="ChEBI" id="CHEBI:78449"/>
        <dbReference type="ChEBI" id="CHEBI:78822"/>
        <dbReference type="EC" id="2.3.1.300"/>
    </reaction>
    <physiologicalReaction direction="left-to-right" evidence="13">
        <dbReference type="Rhea" id="RHEA:42273"/>
    </physiologicalReaction>
</comment>
<feature type="region of interest" description="ACP-binding" evidence="14">
    <location>
        <begin position="253"/>
        <end position="257"/>
    </location>
</feature>
<evidence type="ECO:0000256" key="9">
    <source>
        <dbReference type="ARBA" id="ARBA00023315"/>
    </source>
</evidence>
<evidence type="ECO:0000313" key="18">
    <source>
        <dbReference type="Proteomes" id="UP000184080"/>
    </source>
</evidence>
<comment type="catalytic activity">
    <reaction evidence="11">
        <text>(2S)-2-methylbutanoyl-CoA + malonyl-[ACP] + H(+) = (4S)-4-methyl-3-oxohexanoyl-[ACP] + CO2 + CoA</text>
        <dbReference type="Rhea" id="RHEA:42276"/>
        <dbReference type="Rhea" id="RHEA-COMP:9623"/>
        <dbReference type="Rhea" id="RHEA-COMP:17148"/>
        <dbReference type="ChEBI" id="CHEBI:15378"/>
        <dbReference type="ChEBI" id="CHEBI:16526"/>
        <dbReference type="ChEBI" id="CHEBI:57287"/>
        <dbReference type="ChEBI" id="CHEBI:78449"/>
        <dbReference type="ChEBI" id="CHEBI:88166"/>
        <dbReference type="ChEBI" id="CHEBI:167462"/>
        <dbReference type="EC" id="2.3.1.300"/>
    </reaction>
    <physiologicalReaction direction="left-to-right" evidence="11">
        <dbReference type="Rhea" id="RHEA:42277"/>
    </physiologicalReaction>
</comment>
<evidence type="ECO:0000256" key="4">
    <source>
        <dbReference type="ARBA" id="ARBA00022679"/>
    </source>
</evidence>
<name>A0A1M6CYP0_9CLOT</name>
<feature type="active site" evidence="14">
    <location>
        <position position="112"/>
    </location>
</feature>
<dbReference type="Pfam" id="PF08541">
    <property type="entry name" value="ACP_syn_III_C"/>
    <property type="match status" value="1"/>
</dbReference>
<dbReference type="OrthoDB" id="9815506at2"/>
<dbReference type="Pfam" id="PF08545">
    <property type="entry name" value="ACP_syn_III"/>
    <property type="match status" value="1"/>
</dbReference>
<dbReference type="PANTHER" id="PTHR43091">
    <property type="entry name" value="3-OXOACYL-[ACYL-CARRIER-PROTEIN] SYNTHASE"/>
    <property type="match status" value="1"/>
</dbReference>
<evidence type="ECO:0000259" key="16">
    <source>
        <dbReference type="Pfam" id="PF08545"/>
    </source>
</evidence>
<keyword evidence="8 14" id="KW-0511">Multifunctional enzyme</keyword>
<dbReference type="GO" id="GO:0005737">
    <property type="term" value="C:cytoplasm"/>
    <property type="evidence" value="ECO:0007669"/>
    <property type="project" value="UniProtKB-SubCell"/>
</dbReference>
<proteinExistence type="inferred from homology"/>
<organism evidence="17 18">
    <name type="scientific">Clostridium amylolyticum</name>
    <dbReference type="NCBI Taxonomy" id="1121298"/>
    <lineage>
        <taxon>Bacteria</taxon>
        <taxon>Bacillati</taxon>
        <taxon>Bacillota</taxon>
        <taxon>Clostridia</taxon>
        <taxon>Eubacteriales</taxon>
        <taxon>Clostridiaceae</taxon>
        <taxon>Clostridium</taxon>
    </lineage>
</organism>
<dbReference type="InterPro" id="IPR016039">
    <property type="entry name" value="Thiolase-like"/>
</dbReference>
<evidence type="ECO:0000313" key="17">
    <source>
        <dbReference type="EMBL" id="SHI65838.1"/>
    </source>
</evidence>
<dbReference type="GO" id="GO:0033818">
    <property type="term" value="F:beta-ketoacyl-acyl-carrier-protein synthase III activity"/>
    <property type="evidence" value="ECO:0007669"/>
    <property type="project" value="UniProtKB-UniRule"/>
</dbReference>
<keyword evidence="18" id="KW-1185">Reference proteome</keyword>
<evidence type="ECO:0000256" key="12">
    <source>
        <dbReference type="ARBA" id="ARBA00052467"/>
    </source>
</evidence>
<keyword evidence="3 14" id="KW-0444">Lipid biosynthesis</keyword>
<keyword evidence="14" id="KW-0963">Cytoplasm</keyword>
<gene>
    <name evidence="14" type="primary">fabH</name>
    <name evidence="17" type="ORF">SAMN05444401_1275</name>
</gene>
<dbReference type="Proteomes" id="UP000184080">
    <property type="component" value="Unassembled WGS sequence"/>
</dbReference>
<evidence type="ECO:0000256" key="7">
    <source>
        <dbReference type="ARBA" id="ARBA00023160"/>
    </source>
</evidence>
<dbReference type="GO" id="GO:0004315">
    <property type="term" value="F:3-oxoacyl-[acyl-carrier-protein] synthase activity"/>
    <property type="evidence" value="ECO:0007669"/>
    <property type="project" value="InterPro"/>
</dbReference>
<dbReference type="EMBL" id="FQZO01000001">
    <property type="protein sequence ID" value="SHI65838.1"/>
    <property type="molecule type" value="Genomic_DNA"/>
</dbReference>
<dbReference type="STRING" id="1121298.SAMN05444401_1275"/>